<accession>A0A382BV05</accession>
<proteinExistence type="predicted"/>
<dbReference type="AlphaFoldDB" id="A0A382BV05"/>
<organism evidence="1">
    <name type="scientific">marine metagenome</name>
    <dbReference type="NCBI Taxonomy" id="408172"/>
    <lineage>
        <taxon>unclassified sequences</taxon>
        <taxon>metagenomes</taxon>
        <taxon>ecological metagenomes</taxon>
    </lineage>
</organism>
<feature type="non-terminal residue" evidence="1">
    <location>
        <position position="60"/>
    </location>
</feature>
<protein>
    <submittedName>
        <fullName evidence="1">Uncharacterized protein</fullName>
    </submittedName>
</protein>
<gene>
    <name evidence="1" type="ORF">METZ01_LOCUS170502</name>
</gene>
<evidence type="ECO:0000313" key="1">
    <source>
        <dbReference type="EMBL" id="SVB17648.1"/>
    </source>
</evidence>
<feature type="non-terminal residue" evidence="1">
    <location>
        <position position="1"/>
    </location>
</feature>
<name>A0A382BV05_9ZZZZ</name>
<reference evidence="1" key="1">
    <citation type="submission" date="2018-05" db="EMBL/GenBank/DDBJ databases">
        <authorList>
            <person name="Lanie J.A."/>
            <person name="Ng W.-L."/>
            <person name="Kazmierczak K.M."/>
            <person name="Andrzejewski T.M."/>
            <person name="Davidsen T.M."/>
            <person name="Wayne K.J."/>
            <person name="Tettelin H."/>
            <person name="Glass J.I."/>
            <person name="Rusch D."/>
            <person name="Podicherti R."/>
            <person name="Tsui H.-C.T."/>
            <person name="Winkler M.E."/>
        </authorList>
    </citation>
    <scope>NUCLEOTIDE SEQUENCE</scope>
</reference>
<dbReference type="EMBL" id="UINC01031502">
    <property type="protein sequence ID" value="SVB17648.1"/>
    <property type="molecule type" value="Genomic_DNA"/>
</dbReference>
<sequence length="60" mass="6890">VLAALTLATLLAWSQHGWSRGERDKRGGVENWGRDEEMPHDTFTFARIQYDSWGGGWRGR</sequence>